<keyword evidence="3" id="KW-1185">Reference proteome</keyword>
<comment type="caution">
    <text evidence="2">The sequence shown here is derived from an EMBL/GenBank/DDBJ whole genome shotgun (WGS) entry which is preliminary data.</text>
</comment>
<evidence type="ECO:0000256" key="1">
    <source>
        <dbReference type="SAM" id="MobiDB-lite"/>
    </source>
</evidence>
<dbReference type="EMBL" id="JACTAM010000009">
    <property type="protein sequence ID" value="KAI2660977.1"/>
    <property type="molecule type" value="Genomic_DNA"/>
</dbReference>
<feature type="compositionally biased region" description="Polar residues" evidence="1">
    <location>
        <begin position="66"/>
        <end position="79"/>
    </location>
</feature>
<name>A0ABQ8MDK8_LABRO</name>
<organism evidence="2 3">
    <name type="scientific">Labeo rohita</name>
    <name type="common">Indian major carp</name>
    <name type="synonym">Cyprinus rohita</name>
    <dbReference type="NCBI Taxonomy" id="84645"/>
    <lineage>
        <taxon>Eukaryota</taxon>
        <taxon>Metazoa</taxon>
        <taxon>Chordata</taxon>
        <taxon>Craniata</taxon>
        <taxon>Vertebrata</taxon>
        <taxon>Euteleostomi</taxon>
        <taxon>Actinopterygii</taxon>
        <taxon>Neopterygii</taxon>
        <taxon>Teleostei</taxon>
        <taxon>Ostariophysi</taxon>
        <taxon>Cypriniformes</taxon>
        <taxon>Cyprinidae</taxon>
        <taxon>Labeoninae</taxon>
        <taxon>Labeonini</taxon>
        <taxon>Labeo</taxon>
    </lineage>
</organism>
<proteinExistence type="predicted"/>
<feature type="region of interest" description="Disordered" evidence="1">
    <location>
        <begin position="66"/>
        <end position="152"/>
    </location>
</feature>
<gene>
    <name evidence="2" type="ORF">H4Q32_027570</name>
</gene>
<sequence length="152" mass="17641">MAEKSEDVFRWTDEHTHVLIQWRMANEALFTGKRNAAIKGFEFVCRAFVMEQCLQDRVMDLKCPATSVSTEDGSPQQHLGNGIGPWMRQLGADPPSTSSVSPAPDKPRASRKRIHKSTEDLIREMEERESAREQEAVEKKEKRWREKEERRE</sequence>
<evidence type="ECO:0000313" key="3">
    <source>
        <dbReference type="Proteomes" id="UP000830375"/>
    </source>
</evidence>
<dbReference type="Proteomes" id="UP000830375">
    <property type="component" value="Unassembled WGS sequence"/>
</dbReference>
<feature type="compositionally biased region" description="Basic and acidic residues" evidence="1">
    <location>
        <begin position="116"/>
        <end position="152"/>
    </location>
</feature>
<accession>A0ABQ8MDK8</accession>
<reference evidence="2 3" key="1">
    <citation type="submission" date="2022-01" db="EMBL/GenBank/DDBJ databases">
        <title>A high-quality chromosome-level genome assembly of rohu carp, Labeo rohita.</title>
        <authorList>
            <person name="Arick M.A. II"/>
            <person name="Hsu C.-Y."/>
            <person name="Magbanua Z."/>
            <person name="Pechanova O."/>
            <person name="Grover C."/>
            <person name="Miller E."/>
            <person name="Thrash A."/>
            <person name="Ezzel L."/>
            <person name="Alam S."/>
            <person name="Benzie J."/>
            <person name="Hamilton M."/>
            <person name="Karsi A."/>
            <person name="Lawrence M.L."/>
            <person name="Peterson D.G."/>
        </authorList>
    </citation>
    <scope>NUCLEOTIDE SEQUENCE [LARGE SCALE GENOMIC DNA]</scope>
    <source>
        <strain evidence="3">BAU-BD-2019</strain>
        <tissue evidence="2">Blood</tissue>
    </source>
</reference>
<protein>
    <submittedName>
        <fullName evidence="2">Uncharacterized protein</fullName>
    </submittedName>
</protein>
<evidence type="ECO:0000313" key="2">
    <source>
        <dbReference type="EMBL" id="KAI2660977.1"/>
    </source>
</evidence>